<protein>
    <submittedName>
        <fullName evidence="2">Class I SAM-dependent methyltransferase</fullName>
    </submittedName>
</protein>
<gene>
    <name evidence="2" type="ORF">DYU11_29595</name>
</gene>
<keyword evidence="2" id="KW-0489">Methyltransferase</keyword>
<evidence type="ECO:0000259" key="1">
    <source>
        <dbReference type="Pfam" id="PF08241"/>
    </source>
</evidence>
<dbReference type="OrthoDB" id="3896938at2"/>
<accession>A0A418LXV5</accession>
<dbReference type="Pfam" id="PF08241">
    <property type="entry name" value="Methyltransf_11"/>
    <property type="match status" value="1"/>
</dbReference>
<name>A0A418LXV5_9BACT</name>
<dbReference type="RefSeq" id="WP_119671362.1">
    <property type="nucleotide sequence ID" value="NZ_QXED01000013.1"/>
</dbReference>
<comment type="caution">
    <text evidence="2">The sequence shown here is derived from an EMBL/GenBank/DDBJ whole genome shotgun (WGS) entry which is preliminary data.</text>
</comment>
<evidence type="ECO:0000313" key="2">
    <source>
        <dbReference type="EMBL" id="RIV18111.1"/>
    </source>
</evidence>
<dbReference type="InterPro" id="IPR029063">
    <property type="entry name" value="SAM-dependent_MTases_sf"/>
</dbReference>
<dbReference type="InterPro" id="IPR013216">
    <property type="entry name" value="Methyltransf_11"/>
</dbReference>
<organism evidence="2 3">
    <name type="scientific">Fibrisoma montanum</name>
    <dbReference type="NCBI Taxonomy" id="2305895"/>
    <lineage>
        <taxon>Bacteria</taxon>
        <taxon>Pseudomonadati</taxon>
        <taxon>Bacteroidota</taxon>
        <taxon>Cytophagia</taxon>
        <taxon>Cytophagales</taxon>
        <taxon>Spirosomataceae</taxon>
        <taxon>Fibrisoma</taxon>
    </lineage>
</organism>
<dbReference type="GO" id="GO:0008757">
    <property type="term" value="F:S-adenosylmethionine-dependent methyltransferase activity"/>
    <property type="evidence" value="ECO:0007669"/>
    <property type="project" value="InterPro"/>
</dbReference>
<sequence length="298" mass="34676">MQHVTNPYGQKNLLIWRTESLFYVPERRVLANEWSHIRFTSLPYPDEPNLINLSLANPLPFPDQTFDNVYSFHVAEHLSVADGDRLTREMYRVLKPGGICRLSTPDLAFFAQDYLTWLDKYQQNPTTDHFHRYHWALLNVIDQAVRPVSGGQMGKVLQTKAYNLTHLRDLNGDLLEFLADPLMTSTALRVADVLRQGLYVDGSPAPAGFRFRKAACVFLQKLINRLSPEWYLRLSRENNRWYYDPVFLTRQFNEAGFRTVGSQDYKTSAIRHWDRYNFDQSAFGDYPLEPSAYIEGVK</sequence>
<feature type="domain" description="Methyltransferase type 11" evidence="1">
    <location>
        <begin position="56"/>
        <end position="100"/>
    </location>
</feature>
<proteinExistence type="predicted"/>
<dbReference type="SUPFAM" id="SSF53335">
    <property type="entry name" value="S-adenosyl-L-methionine-dependent methyltransferases"/>
    <property type="match status" value="1"/>
</dbReference>
<keyword evidence="3" id="KW-1185">Reference proteome</keyword>
<dbReference type="EMBL" id="QXED01000013">
    <property type="protein sequence ID" value="RIV18111.1"/>
    <property type="molecule type" value="Genomic_DNA"/>
</dbReference>
<dbReference type="GO" id="GO:0032259">
    <property type="term" value="P:methylation"/>
    <property type="evidence" value="ECO:0007669"/>
    <property type="project" value="UniProtKB-KW"/>
</dbReference>
<dbReference type="Proteomes" id="UP000283523">
    <property type="component" value="Unassembled WGS sequence"/>
</dbReference>
<keyword evidence="2" id="KW-0808">Transferase</keyword>
<dbReference type="AlphaFoldDB" id="A0A418LXV5"/>
<dbReference type="CDD" id="cd02440">
    <property type="entry name" value="AdoMet_MTases"/>
    <property type="match status" value="1"/>
</dbReference>
<dbReference type="Gene3D" id="3.40.50.150">
    <property type="entry name" value="Vaccinia Virus protein VP39"/>
    <property type="match status" value="1"/>
</dbReference>
<evidence type="ECO:0000313" key="3">
    <source>
        <dbReference type="Proteomes" id="UP000283523"/>
    </source>
</evidence>
<reference evidence="2 3" key="1">
    <citation type="submission" date="2018-08" db="EMBL/GenBank/DDBJ databases">
        <title>Fibrisoma montanum sp. nov., isolated from Danxia mountain soil.</title>
        <authorList>
            <person name="Huang Y."/>
        </authorList>
    </citation>
    <scope>NUCLEOTIDE SEQUENCE [LARGE SCALE GENOMIC DNA]</scope>
    <source>
        <strain evidence="2 3">HYT19</strain>
    </source>
</reference>